<dbReference type="RefSeq" id="WP_184568265.1">
    <property type="nucleotide sequence ID" value="NZ_JACIEI010000025.1"/>
</dbReference>
<keyword evidence="5" id="KW-0418">Kinase</keyword>
<dbReference type="InterPro" id="IPR003661">
    <property type="entry name" value="HisK_dim/P_dom"/>
</dbReference>
<dbReference type="EMBL" id="JACIEI010000025">
    <property type="protein sequence ID" value="MBB3996021.1"/>
    <property type="molecule type" value="Genomic_DNA"/>
</dbReference>
<evidence type="ECO:0000256" key="3">
    <source>
        <dbReference type="SAM" id="MobiDB-lite"/>
    </source>
</evidence>
<evidence type="ECO:0000256" key="4">
    <source>
        <dbReference type="SAM" id="Phobius"/>
    </source>
</evidence>
<evidence type="ECO:0000256" key="1">
    <source>
        <dbReference type="ARBA" id="ARBA00000085"/>
    </source>
</evidence>
<feature type="transmembrane region" description="Helical" evidence="4">
    <location>
        <begin position="85"/>
        <end position="106"/>
    </location>
</feature>
<evidence type="ECO:0000256" key="2">
    <source>
        <dbReference type="ARBA" id="ARBA00012438"/>
    </source>
</evidence>
<comment type="caution">
    <text evidence="5">The sequence shown here is derived from an EMBL/GenBank/DDBJ whole genome shotgun (WGS) entry which is preliminary data.</text>
</comment>
<accession>A0A7W6E771</accession>
<evidence type="ECO:0000313" key="5">
    <source>
        <dbReference type="EMBL" id="MBB3996021.1"/>
    </source>
</evidence>
<keyword evidence="5" id="KW-0808">Transferase</keyword>
<sequence>MGQPDHVGFADNLSETRSCSDKPASETTWILDHLTVPISITLLPITALVLYIDSQHSWDIGLALRLTAFGIIGGLIVLKTPVPSGLRVLAAITLFTSVILIEIWHLGPFSTTLPFLAIVPILAAAIRGLRWGVGSLVAIIAAFITTAWPSIGMQQSPQSPMGLLSTLDRTETGSIFLIHIVIAVGASVYILGSLYWLHSSERKALRQRKTEMTQSLQTDVFSKQVSCAAHDLNNLLAIILGDLDILNEGMKNDKDKERVLNSIEAVIRSSKLTKKMIRMAELR</sequence>
<keyword evidence="6" id="KW-1185">Reference proteome</keyword>
<dbReference type="AlphaFoldDB" id="A0A7W6E771"/>
<keyword evidence="4" id="KW-0812">Transmembrane</keyword>
<dbReference type="GO" id="GO:0000155">
    <property type="term" value="F:phosphorelay sensor kinase activity"/>
    <property type="evidence" value="ECO:0007669"/>
    <property type="project" value="InterPro"/>
</dbReference>
<dbReference type="CDD" id="cd00082">
    <property type="entry name" value="HisKA"/>
    <property type="match status" value="1"/>
</dbReference>
<gene>
    <name evidence="5" type="ORF">GGR95_003687</name>
</gene>
<dbReference type="Gene3D" id="1.10.287.130">
    <property type="match status" value="1"/>
</dbReference>
<feature type="transmembrane region" description="Helical" evidence="4">
    <location>
        <begin position="30"/>
        <end position="52"/>
    </location>
</feature>
<feature type="transmembrane region" description="Helical" evidence="4">
    <location>
        <begin position="136"/>
        <end position="155"/>
    </location>
</feature>
<dbReference type="EC" id="2.7.13.3" evidence="2"/>
<evidence type="ECO:0000313" key="6">
    <source>
        <dbReference type="Proteomes" id="UP000530268"/>
    </source>
</evidence>
<proteinExistence type="predicted"/>
<name>A0A7W6E771_9RHOB</name>
<reference evidence="5 6" key="1">
    <citation type="submission" date="2020-08" db="EMBL/GenBank/DDBJ databases">
        <title>Genomic Encyclopedia of Type Strains, Phase IV (KMG-IV): sequencing the most valuable type-strain genomes for metagenomic binning, comparative biology and taxonomic classification.</title>
        <authorList>
            <person name="Goeker M."/>
        </authorList>
    </citation>
    <scope>NUCLEOTIDE SEQUENCE [LARGE SCALE GENOMIC DNA]</scope>
    <source>
        <strain evidence="5 6">DSM 102234</strain>
    </source>
</reference>
<organism evidence="5 6">
    <name type="scientific">Sulfitobacter undariae</name>
    <dbReference type="NCBI Taxonomy" id="1563671"/>
    <lineage>
        <taxon>Bacteria</taxon>
        <taxon>Pseudomonadati</taxon>
        <taxon>Pseudomonadota</taxon>
        <taxon>Alphaproteobacteria</taxon>
        <taxon>Rhodobacterales</taxon>
        <taxon>Roseobacteraceae</taxon>
        <taxon>Sulfitobacter</taxon>
    </lineage>
</organism>
<feature type="transmembrane region" description="Helical" evidence="4">
    <location>
        <begin position="175"/>
        <end position="197"/>
    </location>
</feature>
<feature type="transmembrane region" description="Helical" evidence="4">
    <location>
        <begin position="58"/>
        <end position="78"/>
    </location>
</feature>
<feature type="region of interest" description="Disordered" evidence="3">
    <location>
        <begin position="1"/>
        <end position="21"/>
    </location>
</feature>
<dbReference type="Proteomes" id="UP000530268">
    <property type="component" value="Unassembled WGS sequence"/>
</dbReference>
<comment type="catalytic activity">
    <reaction evidence="1">
        <text>ATP + protein L-histidine = ADP + protein N-phospho-L-histidine.</text>
        <dbReference type="EC" id="2.7.13.3"/>
    </reaction>
</comment>
<dbReference type="SUPFAM" id="SSF47384">
    <property type="entry name" value="Homodimeric domain of signal transducing histidine kinase"/>
    <property type="match status" value="1"/>
</dbReference>
<protein>
    <recommendedName>
        <fullName evidence="2">histidine kinase</fullName>
        <ecNumber evidence="2">2.7.13.3</ecNumber>
    </recommendedName>
</protein>
<keyword evidence="4" id="KW-1133">Transmembrane helix</keyword>
<keyword evidence="4" id="KW-0472">Membrane</keyword>
<dbReference type="InterPro" id="IPR036097">
    <property type="entry name" value="HisK_dim/P_sf"/>
</dbReference>